<gene>
    <name evidence="1" type="ORF">L211DRAFT_204395</name>
</gene>
<dbReference type="AlphaFoldDB" id="A0A3N4LTU5"/>
<evidence type="ECO:0000313" key="1">
    <source>
        <dbReference type="EMBL" id="RPB24061.1"/>
    </source>
</evidence>
<organism evidence="1 2">
    <name type="scientific">Terfezia boudieri ATCC MYA-4762</name>
    <dbReference type="NCBI Taxonomy" id="1051890"/>
    <lineage>
        <taxon>Eukaryota</taxon>
        <taxon>Fungi</taxon>
        <taxon>Dikarya</taxon>
        <taxon>Ascomycota</taxon>
        <taxon>Pezizomycotina</taxon>
        <taxon>Pezizomycetes</taxon>
        <taxon>Pezizales</taxon>
        <taxon>Pezizaceae</taxon>
        <taxon>Terfezia</taxon>
    </lineage>
</organism>
<protein>
    <submittedName>
        <fullName evidence="1">Uncharacterized protein</fullName>
    </submittedName>
</protein>
<dbReference type="Proteomes" id="UP000267821">
    <property type="component" value="Unassembled WGS sequence"/>
</dbReference>
<dbReference type="EMBL" id="ML121543">
    <property type="protein sequence ID" value="RPB24061.1"/>
    <property type="molecule type" value="Genomic_DNA"/>
</dbReference>
<dbReference type="OrthoDB" id="4843387at2759"/>
<keyword evidence="2" id="KW-1185">Reference proteome</keyword>
<sequence length="90" mass="10832">MDSIANRSARRLRLEIRDQHCDHQLQSLDIWSERRYYSHGLGCSRGRKQDLNPIDHVWVELKRWLYQRYPDLLQTRGGPAAVKKRYLQNV</sequence>
<name>A0A3N4LTU5_9PEZI</name>
<reference evidence="1 2" key="1">
    <citation type="journal article" date="2018" name="Nat. Ecol. Evol.">
        <title>Pezizomycetes genomes reveal the molecular basis of ectomycorrhizal truffle lifestyle.</title>
        <authorList>
            <person name="Murat C."/>
            <person name="Payen T."/>
            <person name="Noel B."/>
            <person name="Kuo A."/>
            <person name="Morin E."/>
            <person name="Chen J."/>
            <person name="Kohler A."/>
            <person name="Krizsan K."/>
            <person name="Balestrini R."/>
            <person name="Da Silva C."/>
            <person name="Montanini B."/>
            <person name="Hainaut M."/>
            <person name="Levati E."/>
            <person name="Barry K.W."/>
            <person name="Belfiori B."/>
            <person name="Cichocki N."/>
            <person name="Clum A."/>
            <person name="Dockter R.B."/>
            <person name="Fauchery L."/>
            <person name="Guy J."/>
            <person name="Iotti M."/>
            <person name="Le Tacon F."/>
            <person name="Lindquist E.A."/>
            <person name="Lipzen A."/>
            <person name="Malagnac F."/>
            <person name="Mello A."/>
            <person name="Molinier V."/>
            <person name="Miyauchi S."/>
            <person name="Poulain J."/>
            <person name="Riccioni C."/>
            <person name="Rubini A."/>
            <person name="Sitrit Y."/>
            <person name="Splivallo R."/>
            <person name="Traeger S."/>
            <person name="Wang M."/>
            <person name="Zifcakova L."/>
            <person name="Wipf D."/>
            <person name="Zambonelli A."/>
            <person name="Paolocci F."/>
            <person name="Nowrousian M."/>
            <person name="Ottonello S."/>
            <person name="Baldrian P."/>
            <person name="Spatafora J.W."/>
            <person name="Henrissat B."/>
            <person name="Nagy L.G."/>
            <person name="Aury J.M."/>
            <person name="Wincker P."/>
            <person name="Grigoriev I.V."/>
            <person name="Bonfante P."/>
            <person name="Martin F.M."/>
        </authorList>
    </citation>
    <scope>NUCLEOTIDE SEQUENCE [LARGE SCALE GENOMIC DNA]</scope>
    <source>
        <strain evidence="1 2">ATCC MYA-4762</strain>
    </source>
</reference>
<proteinExistence type="predicted"/>
<accession>A0A3N4LTU5</accession>
<dbReference type="InParanoid" id="A0A3N4LTU5"/>
<evidence type="ECO:0000313" key="2">
    <source>
        <dbReference type="Proteomes" id="UP000267821"/>
    </source>
</evidence>